<protein>
    <submittedName>
        <fullName evidence="3">Uncharacterized protein</fullName>
    </submittedName>
</protein>
<keyword evidence="2" id="KW-0812">Transmembrane</keyword>
<feature type="transmembrane region" description="Helical" evidence="2">
    <location>
        <begin position="714"/>
        <end position="735"/>
    </location>
</feature>
<feature type="transmembrane region" description="Helical" evidence="2">
    <location>
        <begin position="404"/>
        <end position="422"/>
    </location>
</feature>
<name>A0ABD3Q217_9STRA</name>
<feature type="transmembrane region" description="Helical" evidence="2">
    <location>
        <begin position="680"/>
        <end position="702"/>
    </location>
</feature>
<feature type="region of interest" description="Disordered" evidence="1">
    <location>
        <begin position="112"/>
        <end position="144"/>
    </location>
</feature>
<keyword evidence="4" id="KW-1185">Reference proteome</keyword>
<feature type="transmembrane region" description="Helical" evidence="2">
    <location>
        <begin position="266"/>
        <end position="287"/>
    </location>
</feature>
<comment type="caution">
    <text evidence="3">The sequence shown here is derived from an EMBL/GenBank/DDBJ whole genome shotgun (WGS) entry which is preliminary data.</text>
</comment>
<feature type="transmembrane region" description="Helical" evidence="2">
    <location>
        <begin position="755"/>
        <end position="780"/>
    </location>
</feature>
<reference evidence="3 4" key="1">
    <citation type="journal article" date="2020" name="G3 (Bethesda)">
        <title>Improved Reference Genome for Cyclotella cryptica CCMP332, a Model for Cell Wall Morphogenesis, Salinity Adaptation, and Lipid Production in Diatoms (Bacillariophyta).</title>
        <authorList>
            <person name="Roberts W.R."/>
            <person name="Downey K.M."/>
            <person name="Ruck E.C."/>
            <person name="Traller J.C."/>
            <person name="Alverson A.J."/>
        </authorList>
    </citation>
    <scope>NUCLEOTIDE SEQUENCE [LARGE SCALE GENOMIC DNA]</scope>
    <source>
        <strain evidence="3 4">CCMP332</strain>
    </source>
</reference>
<dbReference type="EMBL" id="JABMIG020000103">
    <property type="protein sequence ID" value="KAL3792315.1"/>
    <property type="molecule type" value="Genomic_DNA"/>
</dbReference>
<gene>
    <name evidence="3" type="ORF">HJC23_006227</name>
</gene>
<proteinExistence type="predicted"/>
<feature type="transmembrane region" description="Helical" evidence="2">
    <location>
        <begin position="352"/>
        <end position="370"/>
    </location>
</feature>
<organism evidence="3 4">
    <name type="scientific">Cyclotella cryptica</name>
    <dbReference type="NCBI Taxonomy" id="29204"/>
    <lineage>
        <taxon>Eukaryota</taxon>
        <taxon>Sar</taxon>
        <taxon>Stramenopiles</taxon>
        <taxon>Ochrophyta</taxon>
        <taxon>Bacillariophyta</taxon>
        <taxon>Coscinodiscophyceae</taxon>
        <taxon>Thalassiosirophycidae</taxon>
        <taxon>Stephanodiscales</taxon>
        <taxon>Stephanodiscaceae</taxon>
        <taxon>Cyclotella</taxon>
    </lineage>
</organism>
<evidence type="ECO:0000256" key="1">
    <source>
        <dbReference type="SAM" id="MobiDB-lite"/>
    </source>
</evidence>
<keyword evidence="2" id="KW-1133">Transmembrane helix</keyword>
<evidence type="ECO:0000256" key="2">
    <source>
        <dbReference type="SAM" id="Phobius"/>
    </source>
</evidence>
<accession>A0ABD3Q217</accession>
<evidence type="ECO:0000313" key="4">
    <source>
        <dbReference type="Proteomes" id="UP001516023"/>
    </source>
</evidence>
<sequence length="794" mass="91438">MATRAHHYNRGGVRKHLGDIAIAEPSKTTKFQTNDNDTNNENQCPNIFVPRQKTVPARSGNNVAKIARLFDANATRIDKRTTIKFDANSQKAYNQNDFMRNATESSTIVQERNQTNHRDNGNGNAPEKTNDTIGNNDTEDATRRETRRKIMLQERRMERFLSQKVVDLSCPPPVKRNLRQDFGKEATKESFTDEVTNCKKRKISTKEYGGLPLDNKESSFSLNCCRILSQILVISLVFYQVQLHCHESARFVSFVGDTFQYYFKRTWAWIDTSFMLSGNVLVLRMLLEWRHRTSWAEMVGSASSFDLEDFLHVVFVGVFMVRCLVMSFTWARQFFGKENKDEESRGAKRLKCGLLFVASTAVWMMILPLYNECISDSKRYCIFIQSVAKGGKNVVERVISSPRYSFLDVLAMKFYTSLSLILKTKIKGRLFKELRRAFINPFQFHGRLKKLFTIIRWAKFLAPLIGTCNKLRGHILDMMKKKGQHLTSKTARKMWADVIEALSLQSKTERAVLQLQKRFRERREEKAKRRIELISAERPTAQHIRKRLREERNLSKSKLIKMEILDNQRQLRRQVSKCEKEHIVKHSQTMKLEMRRLLLSPKTSFAVGWKCVAIASVILEVSQMIFAPLLSGELKKMSLDEFISVVLFASCDKKERARDICATSTWKQAWLVIVQVVSRILVPSVYAVCFLDVFVTFSTGELTSSGKLVPKPFVARYIFPGIGLQLIVNPTMVAFSKLVKRAIAHSLHVGPSLCFHFVLVCLPLATYCYDILLGIIFEFIEKQNKILSSHSIFD</sequence>
<dbReference type="Proteomes" id="UP001516023">
    <property type="component" value="Unassembled WGS sequence"/>
</dbReference>
<keyword evidence="2" id="KW-0472">Membrane</keyword>
<evidence type="ECO:0000313" key="3">
    <source>
        <dbReference type="EMBL" id="KAL3792315.1"/>
    </source>
</evidence>
<dbReference type="AlphaFoldDB" id="A0ABD3Q217"/>
<feature type="transmembrane region" description="Helical" evidence="2">
    <location>
        <begin position="310"/>
        <end position="331"/>
    </location>
</feature>